<dbReference type="OrthoDB" id="77013at2759"/>
<accession>A0A0L0N7D4</accession>
<organism evidence="2 3">
    <name type="scientific">Tolypocladium ophioglossoides (strain CBS 100239)</name>
    <name type="common">Snaketongue truffleclub</name>
    <name type="synonym">Elaphocordyceps ophioglossoides</name>
    <dbReference type="NCBI Taxonomy" id="1163406"/>
    <lineage>
        <taxon>Eukaryota</taxon>
        <taxon>Fungi</taxon>
        <taxon>Dikarya</taxon>
        <taxon>Ascomycota</taxon>
        <taxon>Pezizomycotina</taxon>
        <taxon>Sordariomycetes</taxon>
        <taxon>Hypocreomycetidae</taxon>
        <taxon>Hypocreales</taxon>
        <taxon>Ophiocordycipitaceae</taxon>
        <taxon>Tolypocladium</taxon>
    </lineage>
</organism>
<dbReference type="SUPFAM" id="SSF49899">
    <property type="entry name" value="Concanavalin A-like lectins/glucanases"/>
    <property type="match status" value="1"/>
</dbReference>
<comment type="caution">
    <text evidence="2">The sequence shown here is derived from an EMBL/GenBank/DDBJ whole genome shotgun (WGS) entry which is preliminary data.</text>
</comment>
<dbReference type="AlphaFoldDB" id="A0A0L0N7D4"/>
<evidence type="ECO:0000313" key="2">
    <source>
        <dbReference type="EMBL" id="KND89951.1"/>
    </source>
</evidence>
<dbReference type="Gene3D" id="2.60.120.200">
    <property type="match status" value="1"/>
</dbReference>
<feature type="signal peptide" evidence="1">
    <location>
        <begin position="1"/>
        <end position="29"/>
    </location>
</feature>
<name>A0A0L0N7D4_TOLOC</name>
<proteinExistence type="predicted"/>
<dbReference type="InterPro" id="IPR013320">
    <property type="entry name" value="ConA-like_dom_sf"/>
</dbReference>
<keyword evidence="3" id="KW-1185">Reference proteome</keyword>
<dbReference type="EMBL" id="LFRF01000015">
    <property type="protein sequence ID" value="KND89951.1"/>
    <property type="molecule type" value="Genomic_DNA"/>
</dbReference>
<gene>
    <name evidence="2" type="ORF">TOPH_05366</name>
</gene>
<dbReference type="Proteomes" id="UP000036947">
    <property type="component" value="Unassembled WGS sequence"/>
</dbReference>
<evidence type="ECO:0000256" key="1">
    <source>
        <dbReference type="SAM" id="SignalP"/>
    </source>
</evidence>
<sequence>MAPKSFLRASPWPLSFALAIALDPKCTSGSSFDMRYWGLQLPTGSDGSVDTINRDLQGRSGQVEGQIVLTAPGNPDITRCTTGGSIHCRMEPCEVNKSDGKNAAWDPKDTNALKVTMTVTKADDAKRYFKTGSYNQGKLGDGSEVHIAAISVRHS</sequence>
<evidence type="ECO:0000313" key="3">
    <source>
        <dbReference type="Proteomes" id="UP000036947"/>
    </source>
</evidence>
<keyword evidence="1" id="KW-0732">Signal</keyword>
<feature type="chain" id="PRO_5005544931" evidence="1">
    <location>
        <begin position="30"/>
        <end position="155"/>
    </location>
</feature>
<reference evidence="2 3" key="1">
    <citation type="journal article" date="2015" name="BMC Genomics">
        <title>The genome of the truffle-parasite Tolypocladium ophioglossoides and the evolution of antifungal peptaibiotics.</title>
        <authorList>
            <person name="Quandt C.A."/>
            <person name="Bushley K.E."/>
            <person name="Spatafora J.W."/>
        </authorList>
    </citation>
    <scope>NUCLEOTIDE SEQUENCE [LARGE SCALE GENOMIC DNA]</scope>
    <source>
        <strain evidence="2 3">CBS 100239</strain>
    </source>
</reference>
<protein>
    <submittedName>
        <fullName evidence="2">Uncharacterized protein</fullName>
    </submittedName>
</protein>